<dbReference type="GO" id="GO:0016491">
    <property type="term" value="F:oxidoreductase activity"/>
    <property type="evidence" value="ECO:0007669"/>
    <property type="project" value="UniProtKB-KW"/>
</dbReference>
<accession>A0A174CFG4</accession>
<evidence type="ECO:0000259" key="4">
    <source>
        <dbReference type="PROSITE" id="PS51379"/>
    </source>
</evidence>
<dbReference type="Proteomes" id="UP000095431">
    <property type="component" value="Unassembled WGS sequence"/>
</dbReference>
<feature type="domain" description="4Fe-4S ferredoxin-type" evidence="4">
    <location>
        <begin position="5"/>
        <end position="34"/>
    </location>
</feature>
<name>A0A174CFG4_9FIRM</name>
<dbReference type="PROSITE" id="PS51379">
    <property type="entry name" value="4FE4S_FER_2"/>
    <property type="match status" value="2"/>
</dbReference>
<evidence type="ECO:0000256" key="1">
    <source>
        <dbReference type="ARBA" id="ARBA00022723"/>
    </source>
</evidence>
<evidence type="ECO:0000256" key="2">
    <source>
        <dbReference type="ARBA" id="ARBA00023004"/>
    </source>
</evidence>
<dbReference type="EMBL" id="CYZN01000011">
    <property type="protein sequence ID" value="CUO10999.1"/>
    <property type="molecule type" value="Genomic_DNA"/>
</dbReference>
<feature type="domain" description="4Fe-4S ferredoxin-type" evidence="4">
    <location>
        <begin position="35"/>
        <end position="64"/>
    </location>
</feature>
<dbReference type="RefSeq" id="WP_055200398.1">
    <property type="nucleotide sequence ID" value="NZ_BTHH01000012.1"/>
</dbReference>
<keyword evidence="3" id="KW-0411">Iron-sulfur</keyword>
<reference evidence="5 6" key="1">
    <citation type="submission" date="2015-09" db="EMBL/GenBank/DDBJ databases">
        <authorList>
            <consortium name="Pathogen Informatics"/>
        </authorList>
    </citation>
    <scope>NUCLEOTIDE SEQUENCE [LARGE SCALE GENOMIC DNA]</scope>
    <source>
        <strain evidence="5 6">2789STDY5834863</strain>
    </source>
</reference>
<evidence type="ECO:0000313" key="5">
    <source>
        <dbReference type="EMBL" id="CUO10999.1"/>
    </source>
</evidence>
<gene>
    <name evidence="5" type="primary">boxA</name>
    <name evidence="5" type="ORF">ERS852478_01873</name>
</gene>
<sequence length="67" mass="7115">MLSKKLAVIDKLRCVACGVCENTCPLEAVQVHCGCYAVVQKERCVGCGKCAKLCPVGCIEVKVRADA</sequence>
<keyword evidence="2" id="KW-0408">Iron</keyword>
<proteinExistence type="predicted"/>
<dbReference type="InterPro" id="IPR017900">
    <property type="entry name" value="4Fe4S_Fe_S_CS"/>
</dbReference>
<keyword evidence="1" id="KW-0479">Metal-binding</keyword>
<dbReference type="Gene3D" id="3.30.70.20">
    <property type="match status" value="2"/>
</dbReference>
<dbReference type="EC" id="1.14.12.21" evidence="5"/>
<dbReference type="SUPFAM" id="SSF54862">
    <property type="entry name" value="4Fe-4S ferredoxins"/>
    <property type="match status" value="1"/>
</dbReference>
<dbReference type="PROSITE" id="PS00198">
    <property type="entry name" value="4FE4S_FER_1"/>
    <property type="match status" value="1"/>
</dbReference>
<keyword evidence="5" id="KW-0560">Oxidoreductase</keyword>
<dbReference type="InterPro" id="IPR017896">
    <property type="entry name" value="4Fe4S_Fe-S-bd"/>
</dbReference>
<dbReference type="GO" id="GO:0051536">
    <property type="term" value="F:iron-sulfur cluster binding"/>
    <property type="evidence" value="ECO:0007669"/>
    <property type="project" value="UniProtKB-KW"/>
</dbReference>
<organism evidence="5 6">
    <name type="scientific">Blautia wexlerae</name>
    <dbReference type="NCBI Taxonomy" id="418240"/>
    <lineage>
        <taxon>Bacteria</taxon>
        <taxon>Bacillati</taxon>
        <taxon>Bacillota</taxon>
        <taxon>Clostridia</taxon>
        <taxon>Lachnospirales</taxon>
        <taxon>Lachnospiraceae</taxon>
        <taxon>Blautia</taxon>
    </lineage>
</organism>
<dbReference type="GO" id="GO:0046872">
    <property type="term" value="F:metal ion binding"/>
    <property type="evidence" value="ECO:0007669"/>
    <property type="project" value="UniProtKB-KW"/>
</dbReference>
<dbReference type="Pfam" id="PF14697">
    <property type="entry name" value="Fer4_21"/>
    <property type="match status" value="1"/>
</dbReference>
<protein>
    <submittedName>
        <fullName evidence="5">Benzoyl-CoA oxygenase component A</fullName>
        <ecNumber evidence="5">1.14.12.21</ecNumber>
    </submittedName>
</protein>
<dbReference type="AlphaFoldDB" id="A0A174CFG4"/>
<evidence type="ECO:0000256" key="3">
    <source>
        <dbReference type="ARBA" id="ARBA00023014"/>
    </source>
</evidence>
<evidence type="ECO:0000313" key="6">
    <source>
        <dbReference type="Proteomes" id="UP000095431"/>
    </source>
</evidence>